<dbReference type="Gene3D" id="2.170.130.10">
    <property type="entry name" value="TonB-dependent receptor, plug domain"/>
    <property type="match status" value="1"/>
</dbReference>
<dbReference type="GO" id="GO:0009279">
    <property type="term" value="C:cell outer membrane"/>
    <property type="evidence" value="ECO:0007669"/>
    <property type="project" value="UniProtKB-SubCell"/>
</dbReference>
<dbReference type="EMBL" id="CP039396">
    <property type="protein sequence ID" value="QCD42010.1"/>
    <property type="molecule type" value="Genomic_DNA"/>
</dbReference>
<proteinExistence type="inferred from homology"/>
<dbReference type="InterPro" id="IPR037066">
    <property type="entry name" value="Plug_dom_sf"/>
</dbReference>
<dbReference type="Pfam" id="PF07715">
    <property type="entry name" value="Plug"/>
    <property type="match status" value="1"/>
</dbReference>
<evidence type="ECO:0000256" key="4">
    <source>
        <dbReference type="ARBA" id="ARBA00022692"/>
    </source>
</evidence>
<evidence type="ECO:0000256" key="5">
    <source>
        <dbReference type="ARBA" id="ARBA00022729"/>
    </source>
</evidence>
<dbReference type="InterPro" id="IPR012910">
    <property type="entry name" value="Plug_dom"/>
</dbReference>
<dbReference type="Gene3D" id="2.40.170.20">
    <property type="entry name" value="TonB-dependent receptor, beta-barrel domain"/>
    <property type="match status" value="1"/>
</dbReference>
<reference evidence="15" key="1">
    <citation type="submission" date="2019-02" db="EMBL/GenBank/DDBJ databases">
        <title>Isolation and identification of novel species under the genus Muribaculum.</title>
        <authorList>
            <person name="Miyake S."/>
            <person name="Ding Y."/>
            <person name="Low A."/>
            <person name="Soh M."/>
            <person name="Seedorf H."/>
        </authorList>
    </citation>
    <scope>NUCLEOTIDE SEQUENCE [LARGE SCALE GENOMIC DNA]</scope>
    <source>
        <strain evidence="15">H5</strain>
    </source>
</reference>
<name>A0A4P7W3K5_9BACT</name>
<dbReference type="PANTHER" id="PTHR30069:SF29">
    <property type="entry name" value="HEMOGLOBIN AND HEMOGLOBIN-HAPTOGLOBIN-BINDING PROTEIN 1-RELATED"/>
    <property type="match status" value="1"/>
</dbReference>
<dbReference type="InterPro" id="IPR000531">
    <property type="entry name" value="Beta-barrel_TonB"/>
</dbReference>
<keyword evidence="3 10" id="KW-1134">Transmembrane beta strand</keyword>
<evidence type="ECO:0000256" key="11">
    <source>
        <dbReference type="RuleBase" id="RU003357"/>
    </source>
</evidence>
<evidence type="ECO:0000313" key="15">
    <source>
        <dbReference type="Proteomes" id="UP000297149"/>
    </source>
</evidence>
<keyword evidence="15" id="KW-1185">Reference proteome</keyword>
<dbReference type="AlphaFoldDB" id="A0A4P7W3K5"/>
<dbReference type="SUPFAM" id="SSF56935">
    <property type="entry name" value="Porins"/>
    <property type="match status" value="1"/>
</dbReference>
<evidence type="ECO:0000256" key="3">
    <source>
        <dbReference type="ARBA" id="ARBA00022452"/>
    </source>
</evidence>
<dbReference type="Proteomes" id="UP000297149">
    <property type="component" value="Chromosome"/>
</dbReference>
<dbReference type="Pfam" id="PF00593">
    <property type="entry name" value="TonB_dep_Rec_b-barrel"/>
    <property type="match status" value="1"/>
</dbReference>
<organism evidence="14 15">
    <name type="scientific">Duncaniella dubosii</name>
    <dbReference type="NCBI Taxonomy" id="2518971"/>
    <lineage>
        <taxon>Bacteria</taxon>
        <taxon>Pseudomonadati</taxon>
        <taxon>Bacteroidota</taxon>
        <taxon>Bacteroidia</taxon>
        <taxon>Bacteroidales</taxon>
        <taxon>Muribaculaceae</taxon>
        <taxon>Duncaniella</taxon>
    </lineage>
</organism>
<protein>
    <submittedName>
        <fullName evidence="14">TonB-dependent receptor</fullName>
    </submittedName>
</protein>
<keyword evidence="5" id="KW-0732">Signal</keyword>
<dbReference type="InterPro" id="IPR039426">
    <property type="entry name" value="TonB-dep_rcpt-like"/>
</dbReference>
<feature type="domain" description="TonB-dependent receptor plug" evidence="13">
    <location>
        <begin position="65"/>
        <end position="154"/>
    </location>
</feature>
<dbReference type="KEGG" id="ddb:E7747_06815"/>
<evidence type="ECO:0000313" key="14">
    <source>
        <dbReference type="EMBL" id="QCD42010.1"/>
    </source>
</evidence>
<dbReference type="PANTHER" id="PTHR30069">
    <property type="entry name" value="TONB-DEPENDENT OUTER MEMBRANE RECEPTOR"/>
    <property type="match status" value="1"/>
</dbReference>
<comment type="subcellular location">
    <subcellularLocation>
        <location evidence="1 10">Cell outer membrane</location>
        <topology evidence="1 10">Multi-pass membrane protein</topology>
    </subcellularLocation>
</comment>
<accession>A0A4P7W3K5</accession>
<evidence type="ECO:0000256" key="8">
    <source>
        <dbReference type="ARBA" id="ARBA00023170"/>
    </source>
</evidence>
<evidence type="ECO:0000256" key="7">
    <source>
        <dbReference type="ARBA" id="ARBA00023136"/>
    </source>
</evidence>
<dbReference type="InterPro" id="IPR036942">
    <property type="entry name" value="Beta-barrel_TonB_sf"/>
</dbReference>
<feature type="domain" description="TonB-dependent receptor-like beta-barrel" evidence="12">
    <location>
        <begin position="252"/>
        <end position="654"/>
    </location>
</feature>
<evidence type="ECO:0000256" key="9">
    <source>
        <dbReference type="ARBA" id="ARBA00023237"/>
    </source>
</evidence>
<gene>
    <name evidence="14" type="ORF">E7747_06815</name>
</gene>
<evidence type="ECO:0000259" key="12">
    <source>
        <dbReference type="Pfam" id="PF00593"/>
    </source>
</evidence>
<keyword evidence="2 10" id="KW-0813">Transport</keyword>
<keyword evidence="7 10" id="KW-0472">Membrane</keyword>
<comment type="similarity">
    <text evidence="10 11">Belongs to the TonB-dependent receptor family.</text>
</comment>
<keyword evidence="9 10" id="KW-0998">Cell outer membrane</keyword>
<keyword evidence="6 11" id="KW-0798">TonB box</keyword>
<evidence type="ECO:0000259" key="13">
    <source>
        <dbReference type="Pfam" id="PF07715"/>
    </source>
</evidence>
<evidence type="ECO:0000256" key="6">
    <source>
        <dbReference type="ARBA" id="ARBA00023077"/>
    </source>
</evidence>
<keyword evidence="4 10" id="KW-0812">Transmembrane</keyword>
<dbReference type="GO" id="GO:0015344">
    <property type="term" value="F:siderophore uptake transmembrane transporter activity"/>
    <property type="evidence" value="ECO:0007669"/>
    <property type="project" value="TreeGrafter"/>
</dbReference>
<evidence type="ECO:0000256" key="2">
    <source>
        <dbReference type="ARBA" id="ARBA00022448"/>
    </source>
</evidence>
<keyword evidence="8 14" id="KW-0675">Receptor</keyword>
<dbReference type="GO" id="GO:0044718">
    <property type="term" value="P:siderophore transmembrane transport"/>
    <property type="evidence" value="ECO:0007669"/>
    <property type="project" value="TreeGrafter"/>
</dbReference>
<evidence type="ECO:0000256" key="10">
    <source>
        <dbReference type="PROSITE-ProRule" id="PRU01360"/>
    </source>
</evidence>
<dbReference type="PROSITE" id="PS52016">
    <property type="entry name" value="TONB_DEPENDENT_REC_3"/>
    <property type="match status" value="1"/>
</dbReference>
<evidence type="ECO:0000256" key="1">
    <source>
        <dbReference type="ARBA" id="ARBA00004571"/>
    </source>
</evidence>
<sequence>MMFFFRGREDMFTNSFVIRYIRSLSCVAVPALTLVPQICRAQTPSTIELDTVEVVQSHITKSIKSTAPAFKLSEKEFNRLGVTDISDAIHRLPGVNLRDYGGLGGLKTVSVRGLGSQHTAVVYDGIVLSDCQSGEVDVARYSLDNVESLSMVIGDNDDIFMPARVAASAASFSISSFRQPDPTKPLDLTTQVKYGSFGYINPYLRVGKAFSEKFSMNLIGDYTYAENDYPFRLKNGQHTVTERRNNSRMNSGHGELNAIWNPDSRSNLSAKLYYYDNDRQIPGPAIYYSNENHETLRDRNFFGQLQYRNAFTSQWSLQLHGKFNWASSLYHDENGKYPGGELNQNYWQREAYTSACLLFLPTDRWALDYSADYFFNNFTSNLPNETFPRRHSVLQILTARYRSRLLTASARLLGSIYTNSAKLGDGARDYSRLSPSASVSVQPFSDEMFFVRLSYKNIFRMPTFNETYFYHYGNPDVRPETANQFNVGLTYRLPSLSWLPNLEITADAYINQVKDKIVAIPYNMFVWTVVNLDKARMIGVDLTESATFNVGRQQQILLTGNYSYQRAEPRTRSQVTEYKKQIAYIPRHSGNVTVSYENPWVNLSVHTTAVSGRYATNNNNPDTRLGGYADVGLTAYRVFGLKGHDIELRGDLMNLLNRQYVVVARYPMPGRSWRITVKFTL</sequence>